<organism evidence="3 4">
    <name type="scientific">Ramlibacter tataouinensis (strain ATCC BAA-407 / DSM 14655 / LMG 21543 / TTB310)</name>
    <dbReference type="NCBI Taxonomy" id="365046"/>
    <lineage>
        <taxon>Bacteria</taxon>
        <taxon>Pseudomonadati</taxon>
        <taxon>Pseudomonadota</taxon>
        <taxon>Betaproteobacteria</taxon>
        <taxon>Burkholderiales</taxon>
        <taxon>Comamonadaceae</taxon>
        <taxon>Ramlibacter</taxon>
    </lineage>
</organism>
<dbReference type="OrthoDB" id="8835413at2"/>
<keyword evidence="3" id="KW-0675">Receptor</keyword>
<reference evidence="4" key="1">
    <citation type="submission" date="2006-01" db="EMBL/GenBank/DDBJ databases">
        <title>Genome of the cyst-dividing bacterium Ramlibacter tataouinensis.</title>
        <authorList>
            <person name="Barakat M."/>
            <person name="Ortet P."/>
            <person name="De Luca G."/>
            <person name="Jourlin-Castelli C."/>
            <person name="Ansaldi M."/>
            <person name="Py B."/>
            <person name="Fichant G."/>
            <person name="Coutinho P."/>
            <person name="Voulhoux R."/>
            <person name="Bastien O."/>
            <person name="Roy S."/>
            <person name="Marechal E."/>
            <person name="Henrissat B."/>
            <person name="Quentin Y."/>
            <person name="Noirot P."/>
            <person name="Filloux A."/>
            <person name="Mejean V."/>
            <person name="DuBow M."/>
            <person name="Barras F."/>
            <person name="Heulin T."/>
        </authorList>
    </citation>
    <scope>NUCLEOTIDE SEQUENCE [LARGE SCALE GENOMIC DNA]</scope>
    <source>
        <strain evidence="4">ATCC BAA-407 / DSM 14655 / LMG 21543 / TTB310</strain>
    </source>
</reference>
<evidence type="ECO:0000256" key="1">
    <source>
        <dbReference type="ARBA" id="ARBA00006987"/>
    </source>
</evidence>
<protein>
    <submittedName>
        <fullName evidence="3">Candidate extracytoplasmic binding receptor</fullName>
    </submittedName>
</protein>
<name>F5Y420_RAMTT</name>
<dbReference type="Gene3D" id="3.40.190.10">
    <property type="entry name" value="Periplasmic binding protein-like II"/>
    <property type="match status" value="1"/>
</dbReference>
<evidence type="ECO:0000256" key="2">
    <source>
        <dbReference type="SAM" id="SignalP"/>
    </source>
</evidence>
<dbReference type="STRING" id="365046.Rta_02340"/>
<feature type="signal peptide" evidence="2">
    <location>
        <begin position="1"/>
        <end position="35"/>
    </location>
</feature>
<dbReference type="InterPro" id="IPR006311">
    <property type="entry name" value="TAT_signal"/>
</dbReference>
<gene>
    <name evidence="3" type="primary">tctC</name>
    <name evidence="3" type="ordered locus">Rta_02340</name>
</gene>
<dbReference type="eggNOG" id="COG3181">
    <property type="taxonomic scope" value="Bacteria"/>
</dbReference>
<dbReference type="PANTHER" id="PTHR42928">
    <property type="entry name" value="TRICARBOXYLATE-BINDING PROTEIN"/>
    <property type="match status" value="1"/>
</dbReference>
<dbReference type="SUPFAM" id="SSF53850">
    <property type="entry name" value="Periplasmic binding protein-like II"/>
    <property type="match status" value="1"/>
</dbReference>
<evidence type="ECO:0000313" key="3">
    <source>
        <dbReference type="EMBL" id="AEG91298.1"/>
    </source>
</evidence>
<dbReference type="Pfam" id="PF03401">
    <property type="entry name" value="TctC"/>
    <property type="match status" value="1"/>
</dbReference>
<dbReference type="RefSeq" id="WP_013899531.1">
    <property type="nucleotide sequence ID" value="NC_015677.1"/>
</dbReference>
<dbReference type="AlphaFoldDB" id="F5Y420"/>
<dbReference type="PANTHER" id="PTHR42928:SF5">
    <property type="entry name" value="BLR1237 PROTEIN"/>
    <property type="match status" value="1"/>
</dbReference>
<dbReference type="CDD" id="cd13578">
    <property type="entry name" value="PBP2_Bug27"/>
    <property type="match status" value="1"/>
</dbReference>
<accession>F5Y420</accession>
<dbReference type="HOGENOM" id="CLU_045683_0_0_4"/>
<evidence type="ECO:0000313" key="4">
    <source>
        <dbReference type="Proteomes" id="UP000008385"/>
    </source>
</evidence>
<dbReference type="KEGG" id="rta:Rta_02340"/>
<dbReference type="InterPro" id="IPR005064">
    <property type="entry name" value="BUG"/>
</dbReference>
<dbReference type="PATRIC" id="fig|365046.3.peg.242"/>
<feature type="chain" id="PRO_5003329324" evidence="2">
    <location>
        <begin position="36"/>
        <end position="334"/>
    </location>
</feature>
<keyword evidence="2" id="KW-0732">Signal</keyword>
<sequence>MNDNTLLRRRELLASACALAAAGLAAAPATGFAQAGYPTKPIRLVIPFAPGGVTDTSGRAVAEFLGKRLGQQVVPDNRPGASGNIGSQLVASAEPDGHTLLLVLDGTFVINPHVYEKVAFDPVRDFAPVGKIGNSTIILVANPGVKARTLKEVVALSKSQPGGLSYGTSGNGSITHIAGELLKQRTGANLTHVPYKGGGPAVADVLAGHIPLAFASAASITGHLKSGKLVPIGVPSARRSPQYPDIPTFAESGAPDFDLNSWVGIVAPAKTPAPILQRLNAELNAVLNDAAVREKLAASGIAATPGSAESFGEVVRKELAAYGPVVKGAGIKAD</sequence>
<reference evidence="3 4" key="2">
    <citation type="journal article" date="2011" name="PLoS ONE">
        <title>The Cyst-Dividing Bacterium Ramlibacter tataouinensis TTB310 Genome Reveals a Well-Stocked Toolbox for Adaptation to a Desert Environment.</title>
        <authorList>
            <person name="De Luca G."/>
            <person name="Barakat M."/>
            <person name="Ortet P."/>
            <person name="Fochesato S."/>
            <person name="Jourlin-Castelli C."/>
            <person name="Ansaldi M."/>
            <person name="Py B."/>
            <person name="Fichant G."/>
            <person name="Coutinho P.M."/>
            <person name="Voulhoux R."/>
            <person name="Bastien O."/>
            <person name="Marechal E."/>
            <person name="Henrissat B."/>
            <person name="Quentin Y."/>
            <person name="Noirot P."/>
            <person name="Filloux A."/>
            <person name="Mejean V."/>
            <person name="Dubow M.S."/>
            <person name="Barras F."/>
            <person name="Barbe V."/>
            <person name="Weissenbach J."/>
            <person name="Mihalcescu I."/>
            <person name="Vermeglio A."/>
            <person name="Achouak W."/>
            <person name="Heulin T."/>
        </authorList>
    </citation>
    <scope>NUCLEOTIDE SEQUENCE [LARGE SCALE GENOMIC DNA]</scope>
    <source>
        <strain evidence="4">ATCC BAA-407 / DSM 14655 / LMG 21543 / TTB310</strain>
    </source>
</reference>
<dbReference type="Gene3D" id="3.40.190.150">
    <property type="entry name" value="Bordetella uptake gene, domain 1"/>
    <property type="match status" value="1"/>
</dbReference>
<comment type="similarity">
    <text evidence="1">Belongs to the UPF0065 (bug) family.</text>
</comment>
<dbReference type="Proteomes" id="UP000008385">
    <property type="component" value="Chromosome"/>
</dbReference>
<dbReference type="PROSITE" id="PS51318">
    <property type="entry name" value="TAT"/>
    <property type="match status" value="1"/>
</dbReference>
<proteinExistence type="inferred from homology"/>
<dbReference type="InterPro" id="IPR042100">
    <property type="entry name" value="Bug_dom1"/>
</dbReference>
<dbReference type="PIRSF" id="PIRSF017082">
    <property type="entry name" value="YflP"/>
    <property type="match status" value="1"/>
</dbReference>
<keyword evidence="4" id="KW-1185">Reference proteome</keyword>
<dbReference type="EMBL" id="CP000245">
    <property type="protein sequence ID" value="AEG91298.1"/>
    <property type="molecule type" value="Genomic_DNA"/>
</dbReference>